<feature type="compositionally biased region" description="Basic and acidic residues" evidence="1">
    <location>
        <begin position="594"/>
        <end position="622"/>
    </location>
</feature>
<feature type="compositionally biased region" description="Basic residues" evidence="1">
    <location>
        <begin position="711"/>
        <end position="729"/>
    </location>
</feature>
<accession>A0A5J4UGU0</accession>
<feature type="compositionally biased region" description="Basic residues" evidence="1">
    <location>
        <begin position="686"/>
        <end position="702"/>
    </location>
</feature>
<feature type="compositionally biased region" description="Low complexity" evidence="1">
    <location>
        <begin position="739"/>
        <end position="752"/>
    </location>
</feature>
<feature type="compositionally biased region" description="Polar residues" evidence="1">
    <location>
        <begin position="788"/>
        <end position="806"/>
    </location>
</feature>
<dbReference type="EMBL" id="SNRW01015806">
    <property type="protein sequence ID" value="KAA6370016.1"/>
    <property type="molecule type" value="Genomic_DNA"/>
</dbReference>
<organism evidence="3 4">
    <name type="scientific">Streblomastix strix</name>
    <dbReference type="NCBI Taxonomy" id="222440"/>
    <lineage>
        <taxon>Eukaryota</taxon>
        <taxon>Metamonada</taxon>
        <taxon>Preaxostyla</taxon>
        <taxon>Oxymonadida</taxon>
        <taxon>Streblomastigidae</taxon>
        <taxon>Streblomastix</taxon>
    </lineage>
</organism>
<sequence length="827" mass="93055">MISFKPNLPISYNPIDNVLFRIRDGGKVTLTDLYIQRSNITGSENAPIIMIISGFVQQSNAIGNNSPVQLVIDRCILEGGNFASSNVWYNLGLAETCNVGYGAAIVADGQTTVQISGSTIRTFEGPAVRALNGASVTIDKNTFLDNNGQRNRNTLSSMQTNVVCEGGNGVTTVNIALDNVASVTSTGNGWIFSSSDNSCIVKATFNDQPALPRSLPQTNSAQITVNNTNQLAEVVIRGKFLEPCMRRLILEIHEKNKVDVGVIFEFDVESSSFTVNWIDSENINFQFPSSLLQDLNSSIKWEIGIYESGKREQTNWLSIEPEQIRPDEDEEKQKKTNPVVGIVVPIVVVIIVAIIIIVVIALYVRNKNLGQQSKQFRSESNANMSDIEVTSNNEIAKDEQQEQNAQNQQKHKELTQVSTPFFKESDTEQKVSSDPIISRDYEPNKKQDQIKQQLERQNDIKQESSSKNSHRSKLHQSIRSDTYLTKKDREIQKYELNKKTKEQIQKSKDSRKSSKPRNGSSYRQKNRFNNEKRRQQINFNSEKKRRKSLSLESSTNTTSSNDSSDSDSTSFTLHSSDTDDQKQSSSSIQTQDANELKVMEVLQKKKEMKNKDQQKQQSDNKKTYKQKGQIKEKNMKKKEGDSQKYEDKIAEEDILYQEGDSSPQPSDIDKSSFSTLTSSDPEDKDHKKKSSQKNKKNTKQAKQKPNSSKKEKPKTKTQKGNHSKSKNRNSKPTEPTESNNNPQLNDINNQLDSDSAFPPPVTILDFDESKLVIQRDAHNQPVDIKPSQIYTQTSSIEKSLNQSSDSRPPLLEGLVVDFQGNSKREVV</sequence>
<feature type="compositionally biased region" description="Low complexity" evidence="1">
    <location>
        <begin position="583"/>
        <end position="592"/>
    </location>
</feature>
<evidence type="ECO:0000313" key="4">
    <source>
        <dbReference type="Proteomes" id="UP000324800"/>
    </source>
</evidence>
<feature type="transmembrane region" description="Helical" evidence="2">
    <location>
        <begin position="339"/>
        <end position="364"/>
    </location>
</feature>
<feature type="compositionally biased region" description="Basic and acidic residues" evidence="1">
    <location>
        <begin position="423"/>
        <end position="464"/>
    </location>
</feature>
<keyword evidence="2" id="KW-0472">Membrane</keyword>
<dbReference type="Proteomes" id="UP000324800">
    <property type="component" value="Unassembled WGS sequence"/>
</dbReference>
<reference evidence="3 4" key="1">
    <citation type="submission" date="2019-03" db="EMBL/GenBank/DDBJ databases">
        <title>Single cell metagenomics reveals metabolic interactions within the superorganism composed of flagellate Streblomastix strix and complex community of Bacteroidetes bacteria on its surface.</title>
        <authorList>
            <person name="Treitli S.C."/>
            <person name="Kolisko M."/>
            <person name="Husnik F."/>
            <person name="Keeling P."/>
            <person name="Hampl V."/>
        </authorList>
    </citation>
    <scope>NUCLEOTIDE SEQUENCE [LARGE SCALE GENOMIC DNA]</scope>
    <source>
        <strain evidence="3">ST1C</strain>
    </source>
</reference>
<feature type="region of interest" description="Disordered" evidence="1">
    <location>
        <begin position="399"/>
        <end position="762"/>
    </location>
</feature>
<keyword evidence="2" id="KW-0812">Transmembrane</keyword>
<feature type="region of interest" description="Disordered" evidence="1">
    <location>
        <begin position="777"/>
        <end position="814"/>
    </location>
</feature>
<dbReference type="AlphaFoldDB" id="A0A5J4UGU0"/>
<evidence type="ECO:0008006" key="5">
    <source>
        <dbReference type="Google" id="ProtNLM"/>
    </source>
</evidence>
<feature type="compositionally biased region" description="Basic and acidic residues" evidence="1">
    <location>
        <begin position="629"/>
        <end position="648"/>
    </location>
</feature>
<feature type="compositionally biased region" description="Polar residues" evidence="1">
    <location>
        <begin position="659"/>
        <end position="679"/>
    </location>
</feature>
<dbReference type="InterPro" id="IPR011050">
    <property type="entry name" value="Pectin_lyase_fold/virulence"/>
</dbReference>
<evidence type="ECO:0000313" key="3">
    <source>
        <dbReference type="EMBL" id="KAA6370016.1"/>
    </source>
</evidence>
<comment type="caution">
    <text evidence="3">The sequence shown here is derived from an EMBL/GenBank/DDBJ whole genome shotgun (WGS) entry which is preliminary data.</text>
</comment>
<dbReference type="SUPFAM" id="SSF51126">
    <property type="entry name" value="Pectin lyase-like"/>
    <property type="match status" value="1"/>
</dbReference>
<keyword evidence="2" id="KW-1133">Transmembrane helix</keyword>
<evidence type="ECO:0000256" key="1">
    <source>
        <dbReference type="SAM" id="MobiDB-lite"/>
    </source>
</evidence>
<feature type="compositionally biased region" description="Basic and acidic residues" evidence="1">
    <location>
        <begin position="484"/>
        <end position="512"/>
    </location>
</feature>
<evidence type="ECO:0000256" key="2">
    <source>
        <dbReference type="SAM" id="Phobius"/>
    </source>
</evidence>
<feature type="compositionally biased region" description="Low complexity" evidence="1">
    <location>
        <begin position="550"/>
        <end position="575"/>
    </location>
</feature>
<proteinExistence type="predicted"/>
<protein>
    <recommendedName>
        <fullName evidence="5">Right handed beta helix domain-containing protein</fullName>
    </recommendedName>
</protein>
<name>A0A5J4UGU0_9EUKA</name>
<gene>
    <name evidence="3" type="ORF">EZS28_034457</name>
</gene>